<keyword evidence="6" id="KW-0663">Pyridoxal phosphate</keyword>
<evidence type="ECO:0000256" key="5">
    <source>
        <dbReference type="ARBA" id="ARBA00022679"/>
    </source>
</evidence>
<dbReference type="PANTHER" id="PTHR10314">
    <property type="entry name" value="CYSTATHIONINE BETA-SYNTHASE"/>
    <property type="match status" value="1"/>
</dbReference>
<dbReference type="PROSITE" id="PS00901">
    <property type="entry name" value="CYS_SYNTHASE"/>
    <property type="match status" value="1"/>
</dbReference>
<evidence type="ECO:0000256" key="1">
    <source>
        <dbReference type="ARBA" id="ARBA00001933"/>
    </source>
</evidence>
<keyword evidence="5" id="KW-0808">Transferase</keyword>
<dbReference type="Pfam" id="PF00291">
    <property type="entry name" value="PALP"/>
    <property type="match status" value="1"/>
</dbReference>
<accession>A0A8T7LUE0</accession>
<evidence type="ECO:0000256" key="6">
    <source>
        <dbReference type="ARBA" id="ARBA00022898"/>
    </source>
</evidence>
<dbReference type="Proteomes" id="UP001431572">
    <property type="component" value="Chromosome 1"/>
</dbReference>
<dbReference type="InterPro" id="IPR050214">
    <property type="entry name" value="Cys_Synth/Cystath_Beta-Synth"/>
</dbReference>
<keyword evidence="13" id="KW-1185">Reference proteome</keyword>
<organism evidence="10 12">
    <name type="scientific">Candidatus Chlorohelix allophototropha</name>
    <dbReference type="NCBI Taxonomy" id="3003348"/>
    <lineage>
        <taxon>Bacteria</taxon>
        <taxon>Bacillati</taxon>
        <taxon>Chloroflexota</taxon>
        <taxon>Chloroflexia</taxon>
        <taxon>Candidatus Chloroheliales</taxon>
        <taxon>Candidatus Chloroheliaceae</taxon>
        <taxon>Candidatus Chlorohelix</taxon>
    </lineage>
</organism>
<evidence type="ECO:0000313" key="11">
    <source>
        <dbReference type="EMBL" id="WJW66360.1"/>
    </source>
</evidence>
<comment type="catalytic activity">
    <reaction evidence="8">
        <text>O-acetyl-L-serine + hydrogen sulfide = L-cysteine + acetate</text>
        <dbReference type="Rhea" id="RHEA:14829"/>
        <dbReference type="ChEBI" id="CHEBI:29919"/>
        <dbReference type="ChEBI" id="CHEBI:30089"/>
        <dbReference type="ChEBI" id="CHEBI:35235"/>
        <dbReference type="ChEBI" id="CHEBI:58340"/>
        <dbReference type="EC" id="2.5.1.47"/>
    </reaction>
</comment>
<keyword evidence="7" id="KW-0198">Cysteine biosynthesis</keyword>
<gene>
    <name evidence="10" type="ORF">HXX08_01175</name>
    <name evidence="11" type="ORF">OZ401_002156</name>
</gene>
<evidence type="ECO:0000256" key="2">
    <source>
        <dbReference type="ARBA" id="ARBA00007103"/>
    </source>
</evidence>
<dbReference type="InterPro" id="IPR001216">
    <property type="entry name" value="P-phosphate_BS"/>
</dbReference>
<proteinExistence type="inferred from homology"/>
<dbReference type="EMBL" id="CP128399">
    <property type="protein sequence ID" value="WJW66360.1"/>
    <property type="molecule type" value="Genomic_DNA"/>
</dbReference>
<dbReference type="EC" id="2.5.1.47" evidence="3"/>
<keyword evidence="4" id="KW-0028">Amino-acid biosynthesis</keyword>
<dbReference type="GO" id="GO:0006535">
    <property type="term" value="P:cysteine biosynthetic process from serine"/>
    <property type="evidence" value="ECO:0007669"/>
    <property type="project" value="InterPro"/>
</dbReference>
<dbReference type="EMBL" id="JACATZ010000001">
    <property type="protein sequence ID" value="NWJ44467.1"/>
    <property type="molecule type" value="Genomic_DNA"/>
</dbReference>
<evidence type="ECO:0000313" key="13">
    <source>
        <dbReference type="Proteomes" id="UP001431572"/>
    </source>
</evidence>
<dbReference type="AlphaFoldDB" id="A0A8T7LUE0"/>
<comment type="cofactor">
    <cofactor evidence="1">
        <name>pyridoxal 5'-phosphate</name>
        <dbReference type="ChEBI" id="CHEBI:597326"/>
    </cofactor>
</comment>
<evidence type="ECO:0000256" key="7">
    <source>
        <dbReference type="ARBA" id="ARBA00023192"/>
    </source>
</evidence>
<dbReference type="Gene3D" id="3.40.50.1100">
    <property type="match status" value="2"/>
</dbReference>
<dbReference type="Proteomes" id="UP000521676">
    <property type="component" value="Unassembled WGS sequence"/>
</dbReference>
<name>A0A8T7LUE0_9CHLR</name>
<reference evidence="11" key="2">
    <citation type="journal article" date="2024" name="Nature">
        <title>Anoxygenic phototroph of the Chloroflexota uses a type I reaction centre.</title>
        <authorList>
            <person name="Tsuji J.M."/>
            <person name="Shaw N.A."/>
            <person name="Nagashima S."/>
            <person name="Venkiteswaran J.J."/>
            <person name="Schiff S.L."/>
            <person name="Watanabe T."/>
            <person name="Fukui M."/>
            <person name="Hanada S."/>
            <person name="Tank M."/>
            <person name="Neufeld J.D."/>
        </authorList>
    </citation>
    <scope>NUCLEOTIDE SEQUENCE</scope>
    <source>
        <strain evidence="11">L227-S17</strain>
    </source>
</reference>
<dbReference type="SUPFAM" id="SSF53686">
    <property type="entry name" value="Tryptophan synthase beta subunit-like PLP-dependent enzymes"/>
    <property type="match status" value="1"/>
</dbReference>
<evidence type="ECO:0000256" key="4">
    <source>
        <dbReference type="ARBA" id="ARBA00022605"/>
    </source>
</evidence>
<dbReference type="FunFam" id="3.40.50.1100:FF:000006">
    <property type="entry name" value="Cysteine synthase"/>
    <property type="match status" value="1"/>
</dbReference>
<evidence type="ECO:0000313" key="12">
    <source>
        <dbReference type="Proteomes" id="UP000521676"/>
    </source>
</evidence>
<sequence>MFFNSILETIGNTPLVALDRLAEGLPARVLAKIESVNPGASVKDRAALRMIEEAEKQGLLKPGGTVVELTSGNMGAGLAIVCAIKGYRMVAVMSEGNSIERRKMLAGLGAEVALVPQAIGSVPGKVSGEDLALVEERTQALVKELNAFRPDQFNNPANAAAHELATGKEIWEQTDGKVTSFVAIAGSGGSFVGTARALKHYNPAIKCFVVEPETAQVIGGKPVTNSAHKLQGAGYALMPPLWDSGLCDGTIGITDEKATFTARALAKQEGIFGGFSSGANVAAALQLAKRALPGDLIVTLVCDSGLKYLSTDLVE</sequence>
<dbReference type="InterPro" id="IPR036052">
    <property type="entry name" value="TrpB-like_PALP_sf"/>
</dbReference>
<feature type="domain" description="Tryptophan synthase beta chain-like PALP" evidence="9">
    <location>
        <begin position="7"/>
        <end position="303"/>
    </location>
</feature>
<comment type="similarity">
    <text evidence="2">Belongs to the cysteine synthase/cystathionine beta-synthase family.</text>
</comment>
<dbReference type="InterPro" id="IPR001926">
    <property type="entry name" value="TrpB-like_PALP"/>
</dbReference>
<evidence type="ECO:0000313" key="10">
    <source>
        <dbReference type="EMBL" id="NWJ44467.1"/>
    </source>
</evidence>
<dbReference type="GO" id="GO:0004124">
    <property type="term" value="F:cysteine synthase activity"/>
    <property type="evidence" value="ECO:0007669"/>
    <property type="project" value="UniProtKB-EC"/>
</dbReference>
<evidence type="ECO:0000256" key="3">
    <source>
        <dbReference type="ARBA" id="ARBA00012681"/>
    </source>
</evidence>
<protein>
    <recommendedName>
        <fullName evidence="3">cysteine synthase</fullName>
        <ecNumber evidence="3">2.5.1.47</ecNumber>
    </recommendedName>
</protein>
<reference evidence="10 12" key="1">
    <citation type="submission" date="2020-06" db="EMBL/GenBank/DDBJ databases">
        <title>Anoxygenic phototrophic Chloroflexota member uses a Type I reaction center.</title>
        <authorList>
            <person name="Tsuji J.M."/>
            <person name="Shaw N.A."/>
            <person name="Nagashima S."/>
            <person name="Venkiteswaran J."/>
            <person name="Schiff S.L."/>
            <person name="Hanada S."/>
            <person name="Tank M."/>
            <person name="Neufeld J.D."/>
        </authorList>
    </citation>
    <scope>NUCLEOTIDE SEQUENCE [LARGE SCALE GENOMIC DNA]</scope>
    <source>
        <strain evidence="10">L227-S17</strain>
    </source>
</reference>
<dbReference type="RefSeq" id="WP_341468244.1">
    <property type="nucleotide sequence ID" value="NZ_CP128399.1"/>
</dbReference>
<evidence type="ECO:0000256" key="8">
    <source>
        <dbReference type="ARBA" id="ARBA00047931"/>
    </source>
</evidence>
<evidence type="ECO:0000259" key="9">
    <source>
        <dbReference type="Pfam" id="PF00291"/>
    </source>
</evidence>
<dbReference type="CDD" id="cd01561">
    <property type="entry name" value="CBS_like"/>
    <property type="match status" value="1"/>
</dbReference>